<dbReference type="PANTHER" id="PTHR31272">
    <property type="entry name" value="CYTOCHROME C-TYPE BIOGENESIS PROTEIN HI_1454-RELATED"/>
    <property type="match status" value="1"/>
</dbReference>
<dbReference type="PANTHER" id="PTHR31272:SF4">
    <property type="entry name" value="CYTOCHROME C-TYPE BIOGENESIS PROTEIN HI_1454-RELATED"/>
    <property type="match status" value="1"/>
</dbReference>
<dbReference type="Pfam" id="PF00578">
    <property type="entry name" value="AhpC-TSA"/>
    <property type="match status" value="1"/>
</dbReference>
<keyword evidence="12" id="KW-1185">Reference proteome</keyword>
<dbReference type="OrthoDB" id="25753at2"/>
<keyword evidence="7 9" id="KW-0472">Membrane</keyword>
<dbReference type="InterPro" id="IPR017937">
    <property type="entry name" value="Thioredoxin_CS"/>
</dbReference>
<proteinExistence type="inferred from homology"/>
<dbReference type="GO" id="GO:0005886">
    <property type="term" value="C:plasma membrane"/>
    <property type="evidence" value="ECO:0007669"/>
    <property type="project" value="UniProtKB-SubCell"/>
</dbReference>
<evidence type="ECO:0000256" key="4">
    <source>
        <dbReference type="ARBA" id="ARBA00022692"/>
    </source>
</evidence>
<name>A0A0B6WTX8_9BACT</name>
<evidence type="ECO:0000256" key="2">
    <source>
        <dbReference type="ARBA" id="ARBA00006143"/>
    </source>
</evidence>
<dbReference type="GO" id="GO:0016209">
    <property type="term" value="F:antioxidant activity"/>
    <property type="evidence" value="ECO:0007669"/>
    <property type="project" value="InterPro"/>
</dbReference>
<dbReference type="InterPro" id="IPR013766">
    <property type="entry name" value="Thioredoxin_domain"/>
</dbReference>
<sequence>MESTNITVTIAFLAGLASFLSPCVLPLVPGYISLISGISIDRLKSDGGASARRAVIINSLAFNAGLSMIFLALGAAAGWIGSSIVANPWVRIAGGIIIIIFGLHLMGLLRISALYRDTRFLSSDKPRGVLGSFTLGLAFAAGWTPCIGPILGGILGLAATTGHWRSGLTLSAFYAAGLAVPFLLTGLGLNQFLTFYSRFRKHLHKVEVVSGLVLVLIGALIASGYATRLASSRLASVLPNLEAWVGSRAKISTGESPTQKNAAYPLAPDVQFTTLDGRTVRLSDFRGRVVLLNFWATWCLPCRDEIPELNLMQRDMEAQGLTIIGVAWDDTAEGVKEFQKEIPQSYTVLLGGENVQQQFGGIPSLPTTFIIDREGRIRQKIIGARDRSGFEAAIKPVLGAQLAE</sequence>
<dbReference type="STRING" id="454194.PYK22_00673"/>
<dbReference type="InterPro" id="IPR000866">
    <property type="entry name" value="AhpC/TSA"/>
</dbReference>
<keyword evidence="8" id="KW-0676">Redox-active center</keyword>
<evidence type="ECO:0000256" key="8">
    <source>
        <dbReference type="ARBA" id="ARBA00023284"/>
    </source>
</evidence>
<evidence type="ECO:0000256" key="1">
    <source>
        <dbReference type="ARBA" id="ARBA00004651"/>
    </source>
</evidence>
<evidence type="ECO:0000313" key="12">
    <source>
        <dbReference type="Proteomes" id="UP000031518"/>
    </source>
</evidence>
<feature type="transmembrane region" description="Helical" evidence="9">
    <location>
        <begin position="6"/>
        <end position="34"/>
    </location>
</feature>
<reference evidence="11 12" key="1">
    <citation type="submission" date="2013-12" db="EMBL/GenBank/DDBJ databases">
        <authorList>
            <person name="Stott M."/>
        </authorList>
    </citation>
    <scope>NUCLEOTIDE SEQUENCE [LARGE SCALE GENOMIC DNA]</scope>
    <source>
        <strain evidence="11 12">K22</strain>
    </source>
</reference>
<dbReference type="EMBL" id="CBXV010000002">
    <property type="protein sequence ID" value="CDM64678.1"/>
    <property type="molecule type" value="Genomic_DNA"/>
</dbReference>
<feature type="transmembrane region" description="Helical" evidence="9">
    <location>
        <begin position="55"/>
        <end position="80"/>
    </location>
</feature>
<evidence type="ECO:0000256" key="5">
    <source>
        <dbReference type="ARBA" id="ARBA00022748"/>
    </source>
</evidence>
<dbReference type="Proteomes" id="UP000031518">
    <property type="component" value="Unassembled WGS sequence"/>
</dbReference>
<dbReference type="InterPro" id="IPR036249">
    <property type="entry name" value="Thioredoxin-like_sf"/>
</dbReference>
<organism evidence="11 12">
    <name type="scientific">Pyrinomonas methylaliphatogenes</name>
    <dbReference type="NCBI Taxonomy" id="454194"/>
    <lineage>
        <taxon>Bacteria</taxon>
        <taxon>Pseudomonadati</taxon>
        <taxon>Acidobacteriota</taxon>
        <taxon>Blastocatellia</taxon>
        <taxon>Blastocatellales</taxon>
        <taxon>Pyrinomonadaceae</taxon>
        <taxon>Pyrinomonas</taxon>
    </lineage>
</organism>
<dbReference type="CDD" id="cd02966">
    <property type="entry name" value="TlpA_like_family"/>
    <property type="match status" value="1"/>
</dbReference>
<evidence type="ECO:0000256" key="7">
    <source>
        <dbReference type="ARBA" id="ARBA00023136"/>
    </source>
</evidence>
<feature type="transmembrane region" description="Helical" evidence="9">
    <location>
        <begin position="171"/>
        <end position="196"/>
    </location>
</feature>
<evidence type="ECO:0000256" key="9">
    <source>
        <dbReference type="SAM" id="Phobius"/>
    </source>
</evidence>
<comment type="subcellular location">
    <subcellularLocation>
        <location evidence="1">Cell membrane</location>
        <topology evidence="1">Multi-pass membrane protein</topology>
    </subcellularLocation>
</comment>
<evidence type="ECO:0000259" key="10">
    <source>
        <dbReference type="PROSITE" id="PS51352"/>
    </source>
</evidence>
<keyword evidence="6 9" id="KW-1133">Transmembrane helix</keyword>
<protein>
    <submittedName>
        <fullName evidence="11">Cytochrome c biogenesis protein</fullName>
    </submittedName>
</protein>
<gene>
    <name evidence="11" type="ORF">PYK22_00673</name>
</gene>
<dbReference type="GO" id="GO:0016491">
    <property type="term" value="F:oxidoreductase activity"/>
    <property type="evidence" value="ECO:0007669"/>
    <property type="project" value="InterPro"/>
</dbReference>
<dbReference type="InterPro" id="IPR003834">
    <property type="entry name" value="Cyt_c_assmbl_TM_dom"/>
</dbReference>
<dbReference type="Gene3D" id="3.40.30.10">
    <property type="entry name" value="Glutaredoxin"/>
    <property type="match status" value="1"/>
</dbReference>
<accession>A0A0B6WTX8</accession>
<dbReference type="InterPro" id="IPR051790">
    <property type="entry name" value="Cytochrome_c-biogenesis_DsbD"/>
</dbReference>
<feature type="transmembrane region" description="Helical" evidence="9">
    <location>
        <begin position="92"/>
        <end position="112"/>
    </location>
</feature>
<evidence type="ECO:0000256" key="6">
    <source>
        <dbReference type="ARBA" id="ARBA00022989"/>
    </source>
</evidence>
<feature type="domain" description="Thioredoxin" evidence="10">
    <location>
        <begin position="261"/>
        <end position="399"/>
    </location>
</feature>
<comment type="similarity">
    <text evidence="2">Belongs to the DsbD family.</text>
</comment>
<dbReference type="Pfam" id="PF02683">
    <property type="entry name" value="DsbD_TM"/>
    <property type="match status" value="1"/>
</dbReference>
<evidence type="ECO:0000256" key="3">
    <source>
        <dbReference type="ARBA" id="ARBA00022475"/>
    </source>
</evidence>
<dbReference type="SUPFAM" id="SSF52833">
    <property type="entry name" value="Thioredoxin-like"/>
    <property type="match status" value="1"/>
</dbReference>
<keyword evidence="5" id="KW-0201">Cytochrome c-type biogenesis</keyword>
<dbReference type="PROSITE" id="PS00194">
    <property type="entry name" value="THIOREDOXIN_1"/>
    <property type="match status" value="1"/>
</dbReference>
<dbReference type="RefSeq" id="WP_157770640.1">
    <property type="nucleotide sequence ID" value="NZ_CBXV010000002.1"/>
</dbReference>
<keyword evidence="3" id="KW-1003">Cell membrane</keyword>
<dbReference type="GO" id="GO:0017004">
    <property type="term" value="P:cytochrome complex assembly"/>
    <property type="evidence" value="ECO:0007669"/>
    <property type="project" value="UniProtKB-KW"/>
</dbReference>
<dbReference type="AlphaFoldDB" id="A0A0B6WTX8"/>
<dbReference type="PROSITE" id="PS51352">
    <property type="entry name" value="THIOREDOXIN_2"/>
    <property type="match status" value="1"/>
</dbReference>
<evidence type="ECO:0000313" key="11">
    <source>
        <dbReference type="EMBL" id="CDM64678.1"/>
    </source>
</evidence>
<feature type="transmembrane region" description="Helical" evidence="9">
    <location>
        <begin position="133"/>
        <end position="159"/>
    </location>
</feature>
<reference evidence="11 12" key="2">
    <citation type="submission" date="2015-01" db="EMBL/GenBank/DDBJ databases">
        <title>Complete genome sequence of Pyrinomonas methylaliphatogenes type strain K22T.</title>
        <authorList>
            <person name="Lee K.C.Y."/>
            <person name="Power J.F."/>
            <person name="Dunfield P.F."/>
            <person name="Morgan X.C."/>
            <person name="Huttenhower C."/>
            <person name="Stott M.B."/>
        </authorList>
    </citation>
    <scope>NUCLEOTIDE SEQUENCE [LARGE SCALE GENOMIC DNA]</scope>
    <source>
        <strain evidence="11 12">K22</strain>
    </source>
</reference>
<feature type="transmembrane region" description="Helical" evidence="9">
    <location>
        <begin position="208"/>
        <end position="226"/>
    </location>
</feature>
<keyword evidence="4 9" id="KW-0812">Transmembrane</keyword>